<name>A0ABY7DH76_MYAAR</name>
<dbReference type="Pfam" id="PF07065">
    <property type="entry name" value="D123"/>
    <property type="match status" value="1"/>
</dbReference>
<dbReference type="EMBL" id="CP111012">
    <property type="protein sequence ID" value="WAQ94355.1"/>
    <property type="molecule type" value="Genomic_DNA"/>
</dbReference>
<organism evidence="1 2">
    <name type="scientific">Mya arenaria</name>
    <name type="common">Soft-shell clam</name>
    <dbReference type="NCBI Taxonomy" id="6604"/>
    <lineage>
        <taxon>Eukaryota</taxon>
        <taxon>Metazoa</taxon>
        <taxon>Spiralia</taxon>
        <taxon>Lophotrochozoa</taxon>
        <taxon>Mollusca</taxon>
        <taxon>Bivalvia</taxon>
        <taxon>Autobranchia</taxon>
        <taxon>Heteroconchia</taxon>
        <taxon>Euheterodonta</taxon>
        <taxon>Imparidentia</taxon>
        <taxon>Neoheterodontei</taxon>
        <taxon>Myida</taxon>
        <taxon>Myoidea</taxon>
        <taxon>Myidae</taxon>
        <taxon>Mya</taxon>
    </lineage>
</organism>
<gene>
    <name evidence="1" type="ORF">MAR_006826</name>
</gene>
<reference evidence="1" key="1">
    <citation type="submission" date="2022-11" db="EMBL/GenBank/DDBJ databases">
        <title>Centuries of genome instability and evolution in soft-shell clam transmissible cancer (bioRxiv).</title>
        <authorList>
            <person name="Hart S.F.M."/>
            <person name="Yonemitsu M.A."/>
            <person name="Giersch R.M."/>
            <person name="Beal B.F."/>
            <person name="Arriagada G."/>
            <person name="Davis B.W."/>
            <person name="Ostrander E.A."/>
            <person name="Goff S.P."/>
            <person name="Metzger M.J."/>
        </authorList>
    </citation>
    <scope>NUCLEOTIDE SEQUENCE</scope>
    <source>
        <strain evidence="1">MELC-2E11</strain>
        <tissue evidence="1">Siphon/mantle</tissue>
    </source>
</reference>
<evidence type="ECO:0000313" key="1">
    <source>
        <dbReference type="EMBL" id="WAQ94355.1"/>
    </source>
</evidence>
<dbReference type="Proteomes" id="UP001164746">
    <property type="component" value="Chromosome 1"/>
</dbReference>
<evidence type="ECO:0000313" key="2">
    <source>
        <dbReference type="Proteomes" id="UP001164746"/>
    </source>
</evidence>
<dbReference type="InterPro" id="IPR009772">
    <property type="entry name" value="CDC123"/>
</dbReference>
<protein>
    <submittedName>
        <fullName evidence="1">Uncharacterized protein</fullName>
    </submittedName>
</protein>
<accession>A0ABY7DH76</accession>
<sequence length="279" mass="31972">MASLADQLKAVQLKKSTEPIKDFSSARTAGFMKDEDIKAYEKSVLENTDWKDTISDDERILLDVLENRLQNAMDVFTKDGFAFVKTSSRSAKDAPLVQNNFKQLYLSELDSYPESNRSENIKITCLLKAAFDALRVKTAGEVIDMFLRSERIYQDLLLAAVNQVSKYHEHFVIRKFVDIDVDMEFRGFVWKNELVALSQYNYAIYSERLASNKAMYGDMKLWVIEVNPYMETTDGALFSWQHEVPILQGAEGFVFRVTEKARPGARTILPQSVRALMES</sequence>
<keyword evidence="2" id="KW-1185">Reference proteome</keyword>
<proteinExistence type="predicted"/>